<keyword evidence="3" id="KW-1185">Reference proteome</keyword>
<accession>A0AAF0WXH1</accession>
<dbReference type="EMBL" id="CP093346">
    <property type="protein sequence ID" value="WOG96288.1"/>
    <property type="molecule type" value="Genomic_DNA"/>
</dbReference>
<dbReference type="Pfam" id="PF10536">
    <property type="entry name" value="PMD"/>
    <property type="match status" value="1"/>
</dbReference>
<dbReference type="PANTHER" id="PTHR46033">
    <property type="entry name" value="PROTEIN MAIN-LIKE 2"/>
    <property type="match status" value="1"/>
</dbReference>
<dbReference type="PANTHER" id="PTHR46033:SF67">
    <property type="entry name" value="AMINOTRANSFERASE-LIKE, PLANT MOBILE DOMAIN FAMILY PROTEIN"/>
    <property type="match status" value="1"/>
</dbReference>
<dbReference type="AlphaFoldDB" id="A0AAF0WXH1"/>
<evidence type="ECO:0000259" key="1">
    <source>
        <dbReference type="Pfam" id="PF10536"/>
    </source>
</evidence>
<organism evidence="2 3">
    <name type="scientific">Daucus carota subsp. sativus</name>
    <name type="common">Carrot</name>
    <dbReference type="NCBI Taxonomy" id="79200"/>
    <lineage>
        <taxon>Eukaryota</taxon>
        <taxon>Viridiplantae</taxon>
        <taxon>Streptophyta</taxon>
        <taxon>Embryophyta</taxon>
        <taxon>Tracheophyta</taxon>
        <taxon>Spermatophyta</taxon>
        <taxon>Magnoliopsida</taxon>
        <taxon>eudicotyledons</taxon>
        <taxon>Gunneridae</taxon>
        <taxon>Pentapetalae</taxon>
        <taxon>asterids</taxon>
        <taxon>campanulids</taxon>
        <taxon>Apiales</taxon>
        <taxon>Apiaceae</taxon>
        <taxon>Apioideae</taxon>
        <taxon>Scandiceae</taxon>
        <taxon>Daucinae</taxon>
        <taxon>Daucus</taxon>
        <taxon>Daucus sect. Daucus</taxon>
    </lineage>
</organism>
<dbReference type="InterPro" id="IPR044824">
    <property type="entry name" value="MAIN-like"/>
</dbReference>
<dbReference type="InterPro" id="IPR019557">
    <property type="entry name" value="AminoTfrase-like_pln_mobile"/>
</dbReference>
<feature type="domain" description="Aminotransferase-like plant mobile" evidence="1">
    <location>
        <begin position="10"/>
        <end position="90"/>
    </location>
</feature>
<evidence type="ECO:0000313" key="3">
    <source>
        <dbReference type="Proteomes" id="UP000077755"/>
    </source>
</evidence>
<gene>
    <name evidence="2" type="ORF">DCAR_0415623</name>
</gene>
<protein>
    <recommendedName>
        <fullName evidence="1">Aminotransferase-like plant mobile domain-containing protein</fullName>
    </recommendedName>
</protein>
<dbReference type="GO" id="GO:0010073">
    <property type="term" value="P:meristem maintenance"/>
    <property type="evidence" value="ECO:0007669"/>
    <property type="project" value="InterPro"/>
</dbReference>
<evidence type="ECO:0000313" key="2">
    <source>
        <dbReference type="EMBL" id="WOG96288.1"/>
    </source>
</evidence>
<name>A0AAF0WXH1_DAUCS</name>
<reference evidence="2" key="1">
    <citation type="journal article" date="2016" name="Nat. Genet.">
        <title>A high-quality carrot genome assembly provides new insights into carotenoid accumulation and asterid genome evolution.</title>
        <authorList>
            <person name="Iorizzo M."/>
            <person name="Ellison S."/>
            <person name="Senalik D."/>
            <person name="Zeng P."/>
            <person name="Satapoomin P."/>
            <person name="Huang J."/>
            <person name="Bowman M."/>
            <person name="Iovene M."/>
            <person name="Sanseverino W."/>
            <person name="Cavagnaro P."/>
            <person name="Yildiz M."/>
            <person name="Macko-Podgorni A."/>
            <person name="Moranska E."/>
            <person name="Grzebelus E."/>
            <person name="Grzebelus D."/>
            <person name="Ashrafi H."/>
            <person name="Zheng Z."/>
            <person name="Cheng S."/>
            <person name="Spooner D."/>
            <person name="Van Deynze A."/>
            <person name="Simon P."/>
        </authorList>
    </citation>
    <scope>NUCLEOTIDE SEQUENCE</scope>
    <source>
        <tissue evidence="2">Leaf</tissue>
    </source>
</reference>
<reference evidence="2" key="2">
    <citation type="submission" date="2022-03" db="EMBL/GenBank/DDBJ databases">
        <title>Draft title - Genomic analysis of global carrot germplasm unveils the trajectory of domestication and the origin of high carotenoid orange carrot.</title>
        <authorList>
            <person name="Iorizzo M."/>
            <person name="Ellison S."/>
            <person name="Senalik D."/>
            <person name="Macko-Podgorni A."/>
            <person name="Grzebelus D."/>
            <person name="Bostan H."/>
            <person name="Rolling W."/>
            <person name="Curaba J."/>
            <person name="Simon P."/>
        </authorList>
    </citation>
    <scope>NUCLEOTIDE SEQUENCE</scope>
    <source>
        <tissue evidence="2">Leaf</tissue>
    </source>
</reference>
<proteinExistence type="predicted"/>
<sequence>MSYIRPKKKIRSVFEVSELVGTDSVEAYLPHRVAMQFGMDQDLPRWIPKSNATPETAWENYNRPVCDAKLYFPHRLFEGDVTKRYLEWWENSVVDLLGDTKAVLKGLRSLTSTSDLPTKNKWGEDLDG</sequence>
<dbReference type="Proteomes" id="UP000077755">
    <property type="component" value="Chromosome 4"/>
</dbReference>